<dbReference type="InterPro" id="IPR027417">
    <property type="entry name" value="P-loop_NTPase"/>
</dbReference>
<organism evidence="8 9">
    <name type="scientific">Pleurostoma richardsiae</name>
    <dbReference type="NCBI Taxonomy" id="41990"/>
    <lineage>
        <taxon>Eukaryota</taxon>
        <taxon>Fungi</taxon>
        <taxon>Dikarya</taxon>
        <taxon>Ascomycota</taxon>
        <taxon>Pezizomycotina</taxon>
        <taxon>Sordariomycetes</taxon>
        <taxon>Sordariomycetidae</taxon>
        <taxon>Calosphaeriales</taxon>
        <taxon>Pleurostomataceae</taxon>
        <taxon>Pleurostoma</taxon>
    </lineage>
</organism>
<evidence type="ECO:0000256" key="3">
    <source>
        <dbReference type="ARBA" id="ARBA00022801"/>
    </source>
</evidence>
<dbReference type="GO" id="GO:0006397">
    <property type="term" value="P:mRNA processing"/>
    <property type="evidence" value="ECO:0007669"/>
    <property type="project" value="UniProtKB-KW"/>
</dbReference>
<keyword evidence="5" id="KW-0508">mRNA splicing</keyword>
<evidence type="ECO:0000256" key="1">
    <source>
        <dbReference type="ARBA" id="ARBA00012552"/>
    </source>
</evidence>
<keyword evidence="4" id="KW-0547">Nucleotide-binding</keyword>
<comment type="caution">
    <text evidence="8">The sequence shown here is derived from an EMBL/GenBank/DDBJ whole genome shotgun (WGS) entry which is preliminary data.</text>
</comment>
<dbReference type="GO" id="GO:0003723">
    <property type="term" value="F:RNA binding"/>
    <property type="evidence" value="ECO:0007669"/>
    <property type="project" value="TreeGrafter"/>
</dbReference>
<dbReference type="SUPFAM" id="SSF52540">
    <property type="entry name" value="P-loop containing nucleoside triphosphate hydrolases"/>
    <property type="match status" value="1"/>
</dbReference>
<keyword evidence="4" id="KW-0347">Helicase</keyword>
<dbReference type="PANTHER" id="PTHR18934:SF109">
    <property type="entry name" value="ATP-DEPENDENT RNA HELICASE DHX15 HOMOLOG"/>
    <property type="match status" value="1"/>
</dbReference>
<dbReference type="AlphaFoldDB" id="A0AA38RZ68"/>
<dbReference type="GO" id="GO:0016787">
    <property type="term" value="F:hydrolase activity"/>
    <property type="evidence" value="ECO:0007669"/>
    <property type="project" value="UniProtKB-KW"/>
</dbReference>
<dbReference type="EC" id="3.6.4.13" evidence="1"/>
<evidence type="ECO:0000313" key="9">
    <source>
        <dbReference type="Proteomes" id="UP001174694"/>
    </source>
</evidence>
<evidence type="ECO:0000256" key="6">
    <source>
        <dbReference type="ARBA" id="ARBA00047984"/>
    </source>
</evidence>
<dbReference type="Gene3D" id="3.40.50.300">
    <property type="entry name" value="P-loop containing nucleotide triphosphate hydrolases"/>
    <property type="match status" value="1"/>
</dbReference>
<feature type="domain" description="Helicase C-terminal" evidence="7">
    <location>
        <begin position="1"/>
        <end position="113"/>
    </location>
</feature>
<evidence type="ECO:0000259" key="7">
    <source>
        <dbReference type="PROSITE" id="PS51194"/>
    </source>
</evidence>
<evidence type="ECO:0000256" key="5">
    <source>
        <dbReference type="ARBA" id="ARBA00023187"/>
    </source>
</evidence>
<keyword evidence="2" id="KW-0507">mRNA processing</keyword>
<keyword evidence="3" id="KW-0378">Hydrolase</keyword>
<dbReference type="GO" id="GO:0005681">
    <property type="term" value="C:spliceosomal complex"/>
    <property type="evidence" value="ECO:0007669"/>
    <property type="project" value="TreeGrafter"/>
</dbReference>
<reference evidence="8" key="1">
    <citation type="submission" date="2022-07" db="EMBL/GenBank/DDBJ databases">
        <title>Fungi with potential for degradation of polypropylene.</title>
        <authorList>
            <person name="Gostincar C."/>
        </authorList>
    </citation>
    <scope>NUCLEOTIDE SEQUENCE</scope>
    <source>
        <strain evidence="8">EXF-13308</strain>
    </source>
</reference>
<dbReference type="GO" id="GO:0003724">
    <property type="term" value="F:RNA helicase activity"/>
    <property type="evidence" value="ECO:0007669"/>
    <property type="project" value="UniProtKB-EC"/>
</dbReference>
<gene>
    <name evidence="8" type="ORF">NKR23_g6249</name>
</gene>
<dbReference type="Gene3D" id="1.10.10.2130">
    <property type="entry name" value="DEAH helicase family, winged-helix domain"/>
    <property type="match status" value="1"/>
</dbReference>
<comment type="catalytic activity">
    <reaction evidence="6">
        <text>ATP + H2O = ADP + phosphate + H(+)</text>
        <dbReference type="Rhea" id="RHEA:13065"/>
        <dbReference type="ChEBI" id="CHEBI:15377"/>
        <dbReference type="ChEBI" id="CHEBI:15378"/>
        <dbReference type="ChEBI" id="CHEBI:30616"/>
        <dbReference type="ChEBI" id="CHEBI:43474"/>
        <dbReference type="ChEBI" id="CHEBI:456216"/>
        <dbReference type="EC" id="3.6.4.13"/>
    </reaction>
</comment>
<name>A0AA38RZ68_9PEZI</name>
<dbReference type="GO" id="GO:0008380">
    <property type="term" value="P:RNA splicing"/>
    <property type="evidence" value="ECO:0007669"/>
    <property type="project" value="UniProtKB-KW"/>
</dbReference>
<protein>
    <recommendedName>
        <fullName evidence="1">RNA helicase</fullName>
        <ecNumber evidence="1">3.6.4.13</ecNumber>
    </recommendedName>
</protein>
<keyword evidence="4" id="KW-0067">ATP-binding</keyword>
<dbReference type="PROSITE" id="PS51194">
    <property type="entry name" value="HELICASE_CTER"/>
    <property type="match status" value="1"/>
</dbReference>
<evidence type="ECO:0000256" key="2">
    <source>
        <dbReference type="ARBA" id="ARBA00022664"/>
    </source>
</evidence>
<dbReference type="CDD" id="cd18791">
    <property type="entry name" value="SF2_C_RHA"/>
    <property type="match status" value="1"/>
</dbReference>
<evidence type="ECO:0000313" key="8">
    <source>
        <dbReference type="EMBL" id="KAJ9143716.1"/>
    </source>
</evidence>
<sequence length="132" mass="14924">MIKPPVFQVAACIVSTNVAETSVTIDGIVYVIDCGLVRRMFYNPRCRVNSLLMSPASRASARQRAGCAGRTQPGECYRLYTQDSFKRDLIDQEYPEIMQSNIQKIVVDLKVLGVRNPFEFDFLDHPGPETMF</sequence>
<accession>A0AA38RZ68</accession>
<dbReference type="InterPro" id="IPR042035">
    <property type="entry name" value="DEAH_win-hel_dom"/>
</dbReference>
<dbReference type="InterPro" id="IPR001650">
    <property type="entry name" value="Helicase_C-like"/>
</dbReference>
<proteinExistence type="predicted"/>
<dbReference type="EMBL" id="JANBVO010000018">
    <property type="protein sequence ID" value="KAJ9143716.1"/>
    <property type="molecule type" value="Genomic_DNA"/>
</dbReference>
<dbReference type="PANTHER" id="PTHR18934">
    <property type="entry name" value="ATP-DEPENDENT RNA HELICASE"/>
    <property type="match status" value="1"/>
</dbReference>
<dbReference type="Proteomes" id="UP001174694">
    <property type="component" value="Unassembled WGS sequence"/>
</dbReference>
<keyword evidence="9" id="KW-1185">Reference proteome</keyword>
<evidence type="ECO:0000256" key="4">
    <source>
        <dbReference type="ARBA" id="ARBA00022806"/>
    </source>
</evidence>